<evidence type="ECO:0000256" key="5">
    <source>
        <dbReference type="RuleBase" id="RU003512"/>
    </source>
</evidence>
<keyword evidence="4" id="KW-0732">Signal</keyword>
<dbReference type="InterPro" id="IPR006129">
    <property type="entry name" value="AdhesinB"/>
</dbReference>
<dbReference type="InterPro" id="IPR050492">
    <property type="entry name" value="Bact_metal-bind_prot9"/>
</dbReference>
<dbReference type="InterPro" id="IPR022435">
    <property type="entry name" value="Surface-anchored_actinobac"/>
</dbReference>
<dbReference type="NCBIfam" id="TIGR03772">
    <property type="entry name" value="anch_rpt_subst"/>
    <property type="match status" value="1"/>
</dbReference>
<dbReference type="Proteomes" id="UP000621500">
    <property type="component" value="Unassembled WGS sequence"/>
</dbReference>
<reference evidence="6 7" key="1">
    <citation type="submission" date="2021-01" db="EMBL/GenBank/DDBJ databases">
        <title>Whole genome shotgun sequence of Plantactinospora mayteni NBRC 109088.</title>
        <authorList>
            <person name="Komaki H."/>
            <person name="Tamura T."/>
        </authorList>
    </citation>
    <scope>NUCLEOTIDE SEQUENCE [LARGE SCALE GENOMIC DNA]</scope>
    <source>
        <strain evidence="6 7">NBRC 109088</strain>
    </source>
</reference>
<evidence type="ECO:0000256" key="1">
    <source>
        <dbReference type="ARBA" id="ARBA00004196"/>
    </source>
</evidence>
<evidence type="ECO:0008006" key="8">
    <source>
        <dbReference type="Google" id="ProtNLM"/>
    </source>
</evidence>
<dbReference type="Gene3D" id="3.40.50.1980">
    <property type="entry name" value="Nitrogenase molybdenum iron protein domain"/>
    <property type="match status" value="2"/>
</dbReference>
<dbReference type="EMBL" id="BONX01000082">
    <property type="protein sequence ID" value="GIH01734.1"/>
    <property type="molecule type" value="Genomic_DNA"/>
</dbReference>
<name>A0ABQ4F493_9ACTN</name>
<evidence type="ECO:0000256" key="3">
    <source>
        <dbReference type="ARBA" id="ARBA00022723"/>
    </source>
</evidence>
<keyword evidence="3" id="KW-0479">Metal-binding</keyword>
<evidence type="ECO:0000256" key="2">
    <source>
        <dbReference type="ARBA" id="ARBA00022448"/>
    </source>
</evidence>
<keyword evidence="2 5" id="KW-0813">Transport</keyword>
<accession>A0ABQ4F493</accession>
<comment type="similarity">
    <text evidence="5">Belongs to the bacterial solute-binding protein 9 family.</text>
</comment>
<dbReference type="PRINTS" id="PR00690">
    <property type="entry name" value="ADHESNFAMILY"/>
</dbReference>
<dbReference type="NCBIfam" id="NF038134">
    <property type="entry name" value="choice_anch_M"/>
    <property type="match status" value="1"/>
</dbReference>
<evidence type="ECO:0000313" key="7">
    <source>
        <dbReference type="Proteomes" id="UP000621500"/>
    </source>
</evidence>
<dbReference type="PANTHER" id="PTHR42953:SF1">
    <property type="entry name" value="METAL-BINDING PROTEIN HI_0362-RELATED"/>
    <property type="match status" value="1"/>
</dbReference>
<dbReference type="SUPFAM" id="SSF53807">
    <property type="entry name" value="Helical backbone' metal receptor"/>
    <property type="match status" value="1"/>
</dbReference>
<keyword evidence="7" id="KW-1185">Reference proteome</keyword>
<organism evidence="6 7">
    <name type="scientific">Plantactinospora mayteni</name>
    <dbReference type="NCBI Taxonomy" id="566021"/>
    <lineage>
        <taxon>Bacteria</taxon>
        <taxon>Bacillati</taxon>
        <taxon>Actinomycetota</taxon>
        <taxon>Actinomycetes</taxon>
        <taxon>Micromonosporales</taxon>
        <taxon>Micromonosporaceae</taxon>
        <taxon>Plantactinospora</taxon>
    </lineage>
</organism>
<gene>
    <name evidence="6" type="ORF">Pma05_83060</name>
</gene>
<evidence type="ECO:0000256" key="4">
    <source>
        <dbReference type="ARBA" id="ARBA00022729"/>
    </source>
</evidence>
<dbReference type="NCBIfam" id="TIGR03769">
    <property type="entry name" value="P_ac_wall_RPT"/>
    <property type="match status" value="1"/>
</dbReference>
<dbReference type="InterPro" id="IPR006127">
    <property type="entry name" value="ZnuA-like"/>
</dbReference>
<sequence>MPAVRRLPGSAAVPLTGHRMRVVALTVLVALLVSGCRSTEMLSGHDERVQVVTTTGILQDLVRQVGGDRVTVSSLVPDGADPHSYEPSLRDVRNVVYADVAFSNYLLLEEHAIIKTLDANLRTGVPNISLAEGAVKYAAEIIPMVEDVSLDTIWLGMRVRGTGTADGANRSSDILLSATGVAGPGSLAAYLTESFGNPSFYVNSADGFDPANGFKDDTALLPPDAHTHMSWAFTKPGVYRLTMRAQIAVTPEAKPVPVREQTFTFAVGVDPHSVPAMTGAAVLNSGHADLTVDLDQRRLYLLADPEGGGEADQRVYDPATTVIEVPNKALLEVPGDRKFRFLGRPGSQVHQLPQAVLGKHVHGEIDPHLWQNVRNAIAYVELIRDTLIGIDPDGAGEYRTHATDYIAELERLDTYVRDTIAQIPESQRHLVTTHDAFGYLGDAYGVQISGFVTPNPATEPSLADRRRLTETIRNLDIRAVFLEPNLAARSTTLTEVAGEQGLRICEIYGDSFGGDVRTYVQMMRFNAESLRDCLARPNNGRRQ</sequence>
<dbReference type="InterPro" id="IPR022434">
    <property type="entry name" value="ABC_LPXTG_lipo_actinobac"/>
</dbReference>
<comment type="subcellular location">
    <subcellularLocation>
        <location evidence="1">Cell envelope</location>
    </subcellularLocation>
</comment>
<dbReference type="PANTHER" id="PTHR42953">
    <property type="entry name" value="HIGH-AFFINITY ZINC UPTAKE SYSTEM PROTEIN ZNUA-RELATED"/>
    <property type="match status" value="1"/>
</dbReference>
<dbReference type="Pfam" id="PF01297">
    <property type="entry name" value="ZnuA"/>
    <property type="match status" value="2"/>
</dbReference>
<protein>
    <recommendedName>
        <fullName evidence="8">Anchored repeat ABC transporter, substrate-binding protein</fullName>
    </recommendedName>
</protein>
<evidence type="ECO:0000313" key="6">
    <source>
        <dbReference type="EMBL" id="GIH01734.1"/>
    </source>
</evidence>
<comment type="caution">
    <text evidence="6">The sequence shown here is derived from an EMBL/GenBank/DDBJ whole genome shotgun (WGS) entry which is preliminary data.</text>
</comment>
<dbReference type="PRINTS" id="PR00691">
    <property type="entry name" value="ADHESINB"/>
</dbReference>
<dbReference type="InterPro" id="IPR006128">
    <property type="entry name" value="Lipoprotein_PsaA-like"/>
</dbReference>
<proteinExistence type="inferred from homology"/>